<evidence type="ECO:0000256" key="2">
    <source>
        <dbReference type="ARBA" id="ARBA00023242"/>
    </source>
</evidence>
<dbReference type="GO" id="GO:0000976">
    <property type="term" value="F:transcription cis-regulatory region binding"/>
    <property type="evidence" value="ECO:0007669"/>
    <property type="project" value="TreeGrafter"/>
</dbReference>
<sequence length="354" mass="40048">MSGNANLKKGTNRKRKNKDGKDDMRTKRSKNSDLPPSDRLPKHGFPNDHPYNKDGYRYCLAEPDPHIPDNDPDEELARPVAIPPKVYRKLEHPIPLLSSHDRAQQLVIDDDRLMVTGDKGYCTVRGTHSVRKGKWFFEVLIKELPGDSAVRVGWSQKYASIQNPVGCDVFGYSIRSKKGTVFHKAKGKSYTNKVGFQKGDVIGCEIKLSQHAPSAYKLPDTLKEATLIKFKNFYYFESRDQMKNAKENLKEVKKSSVTFYRNGKSLGPAFENIFDGEYFPAISLYKEAKVTVNFGGTPWKYAPEATKDKSPEPIEKRGFSSQIEQAMADLLFAVDLKINGILKTDLGKKLESNY</sequence>
<dbReference type="Gene3D" id="2.60.120.920">
    <property type="match status" value="1"/>
</dbReference>
<evidence type="ECO:0000256" key="1">
    <source>
        <dbReference type="ARBA" id="ARBA00004123"/>
    </source>
</evidence>
<dbReference type="OrthoDB" id="10266026at2759"/>
<dbReference type="PANTHER" id="PTHR10598:SF0">
    <property type="entry name" value="SET1_ASH2 HISTONE METHYLTRANSFERASE COMPLEX SUBUNIT ASH2"/>
    <property type="match status" value="1"/>
</dbReference>
<dbReference type="PROSITE" id="PS50188">
    <property type="entry name" value="B302_SPRY"/>
    <property type="match status" value="1"/>
</dbReference>
<dbReference type="InParanoid" id="E4X4L1"/>
<feature type="domain" description="B30.2/SPRY" evidence="4">
    <location>
        <begin position="74"/>
        <end position="299"/>
    </location>
</feature>
<proteinExistence type="predicted"/>
<organism evidence="5">
    <name type="scientific">Oikopleura dioica</name>
    <name type="common">Tunicate</name>
    <dbReference type="NCBI Taxonomy" id="34765"/>
    <lineage>
        <taxon>Eukaryota</taxon>
        <taxon>Metazoa</taxon>
        <taxon>Chordata</taxon>
        <taxon>Tunicata</taxon>
        <taxon>Appendicularia</taxon>
        <taxon>Copelata</taxon>
        <taxon>Oikopleuridae</taxon>
        <taxon>Oikopleura</taxon>
    </lineage>
</organism>
<evidence type="ECO:0000256" key="3">
    <source>
        <dbReference type="SAM" id="MobiDB-lite"/>
    </source>
</evidence>
<protein>
    <recommendedName>
        <fullName evidence="4">B30.2/SPRY domain-containing protein</fullName>
    </recommendedName>
</protein>
<keyword evidence="2" id="KW-0539">Nucleus</keyword>
<dbReference type="CDD" id="cd12872">
    <property type="entry name" value="SPRY_Ash2"/>
    <property type="match status" value="1"/>
</dbReference>
<reference evidence="5" key="1">
    <citation type="journal article" date="2010" name="Science">
        <title>Plasticity of animal genome architecture unmasked by rapid evolution of a pelagic tunicate.</title>
        <authorList>
            <person name="Denoeud F."/>
            <person name="Henriet S."/>
            <person name="Mungpakdee S."/>
            <person name="Aury J.M."/>
            <person name="Da Silva C."/>
            <person name="Brinkmann H."/>
            <person name="Mikhaleva J."/>
            <person name="Olsen L.C."/>
            <person name="Jubin C."/>
            <person name="Canestro C."/>
            <person name="Bouquet J.M."/>
            <person name="Danks G."/>
            <person name="Poulain J."/>
            <person name="Campsteijn C."/>
            <person name="Adamski M."/>
            <person name="Cross I."/>
            <person name="Yadetie F."/>
            <person name="Muffato M."/>
            <person name="Louis A."/>
            <person name="Butcher S."/>
            <person name="Tsagkogeorga G."/>
            <person name="Konrad A."/>
            <person name="Singh S."/>
            <person name="Jensen M.F."/>
            <person name="Cong E.H."/>
            <person name="Eikeseth-Otteraa H."/>
            <person name="Noel B."/>
            <person name="Anthouard V."/>
            <person name="Porcel B.M."/>
            <person name="Kachouri-Lafond R."/>
            <person name="Nishino A."/>
            <person name="Ugolini M."/>
            <person name="Chourrout P."/>
            <person name="Nishida H."/>
            <person name="Aasland R."/>
            <person name="Huzurbazar S."/>
            <person name="Westhof E."/>
            <person name="Delsuc F."/>
            <person name="Lehrach H."/>
            <person name="Reinhardt R."/>
            <person name="Weissenbach J."/>
            <person name="Roy S.W."/>
            <person name="Artiguenave F."/>
            <person name="Postlethwait J.H."/>
            <person name="Manak J.R."/>
            <person name="Thompson E.M."/>
            <person name="Jaillon O."/>
            <person name="Du Pasquier L."/>
            <person name="Boudinot P."/>
            <person name="Liberles D.A."/>
            <person name="Volff J.N."/>
            <person name="Philippe H."/>
            <person name="Lenhard B."/>
            <person name="Roest Crollius H."/>
            <person name="Wincker P."/>
            <person name="Chourrout D."/>
        </authorList>
    </citation>
    <scope>NUCLEOTIDE SEQUENCE [LARGE SCALE GENOMIC DNA]</scope>
</reference>
<dbReference type="SMART" id="SM00449">
    <property type="entry name" value="SPRY"/>
    <property type="match status" value="1"/>
</dbReference>
<comment type="subcellular location">
    <subcellularLocation>
        <location evidence="1">Nucleus</location>
    </subcellularLocation>
</comment>
<dbReference type="Pfam" id="PF00622">
    <property type="entry name" value="SPRY"/>
    <property type="match status" value="2"/>
</dbReference>
<dbReference type="InterPro" id="IPR043136">
    <property type="entry name" value="B30.2/SPRY_sf"/>
</dbReference>
<evidence type="ECO:0000259" key="4">
    <source>
        <dbReference type="PROSITE" id="PS50188"/>
    </source>
</evidence>
<dbReference type="PANTHER" id="PTHR10598">
    <property type="entry name" value="SET1/ASH2 HISTONE METHYLTRANSFERASE COMPLEX SUBUNIT ASH2"/>
    <property type="match status" value="1"/>
</dbReference>
<dbReference type="Proteomes" id="UP000001307">
    <property type="component" value="Unassembled WGS sequence"/>
</dbReference>
<accession>E4X4L1</accession>
<dbReference type="EMBL" id="FN653024">
    <property type="protein sequence ID" value="CBY24001.1"/>
    <property type="molecule type" value="Genomic_DNA"/>
</dbReference>
<dbReference type="InterPro" id="IPR003877">
    <property type="entry name" value="SPRY_dom"/>
</dbReference>
<feature type="region of interest" description="Disordered" evidence="3">
    <location>
        <begin position="1"/>
        <end position="75"/>
    </location>
</feature>
<evidence type="ECO:0000313" key="5">
    <source>
        <dbReference type="EMBL" id="CBY24001.1"/>
    </source>
</evidence>
<dbReference type="FunCoup" id="E4X4L1">
    <property type="interactions" value="764"/>
</dbReference>
<evidence type="ECO:0000313" key="6">
    <source>
        <dbReference type="Proteomes" id="UP000001307"/>
    </source>
</evidence>
<name>E4X4L1_OIKDI</name>
<dbReference type="AlphaFoldDB" id="E4X4L1"/>
<dbReference type="SUPFAM" id="SSF49899">
    <property type="entry name" value="Concanavalin A-like lectins/glucanases"/>
    <property type="match status" value="1"/>
</dbReference>
<dbReference type="GO" id="GO:0048188">
    <property type="term" value="C:Set1C/COMPASS complex"/>
    <property type="evidence" value="ECO:0007669"/>
    <property type="project" value="InterPro"/>
</dbReference>
<dbReference type="InterPro" id="IPR037353">
    <property type="entry name" value="ASH2"/>
</dbReference>
<dbReference type="InterPro" id="IPR001870">
    <property type="entry name" value="B30.2/SPRY"/>
</dbReference>
<keyword evidence="6" id="KW-1185">Reference proteome</keyword>
<dbReference type="InterPro" id="IPR013320">
    <property type="entry name" value="ConA-like_dom_sf"/>
</dbReference>
<gene>
    <name evidence="5" type="ORF">GSOID_T00001340001</name>
</gene>